<dbReference type="InterPro" id="IPR032307">
    <property type="entry name" value="PepSY_TM-like_2"/>
</dbReference>
<evidence type="ECO:0000313" key="4">
    <source>
        <dbReference type="Proteomes" id="UP000091926"/>
    </source>
</evidence>
<gene>
    <name evidence="3" type="ORF">BAU07_05590</name>
</gene>
<dbReference type="RefSeq" id="WP_066654852.1">
    <property type="nucleotide sequence ID" value="NZ_CBCSCL010000016.1"/>
</dbReference>
<evidence type="ECO:0000313" key="3">
    <source>
        <dbReference type="EMBL" id="ANN76662.1"/>
    </source>
</evidence>
<feature type="transmembrane region" description="Helical" evidence="2">
    <location>
        <begin position="179"/>
        <end position="204"/>
    </location>
</feature>
<keyword evidence="2" id="KW-0812">Transmembrane</keyword>
<keyword evidence="2" id="KW-1133">Transmembrane helix</keyword>
<dbReference type="Proteomes" id="UP000091926">
    <property type="component" value="Chromosome"/>
</dbReference>
<dbReference type="EMBL" id="CP016172">
    <property type="protein sequence ID" value="ANN76662.1"/>
    <property type="molecule type" value="Genomic_DNA"/>
</dbReference>
<feature type="region of interest" description="Disordered" evidence="1">
    <location>
        <begin position="1"/>
        <end position="24"/>
    </location>
</feature>
<evidence type="ECO:0000256" key="2">
    <source>
        <dbReference type="SAM" id="Phobius"/>
    </source>
</evidence>
<feature type="transmembrane region" description="Helical" evidence="2">
    <location>
        <begin position="210"/>
        <end position="227"/>
    </location>
</feature>
<proteinExistence type="predicted"/>
<sequence length="230" mass="24914">MDRTLISHPPATARPLATPSTGASANRRGTFLKWLRKAHSWIGLWGALLGLLFGLTGFFQNHRAVMKIGGGAPQVSTLQLNLPTPAPRTPAELGAWLQGELKLPRPAERVQREPARPVAWGDKAVLQPEHWQLMFRSPQYVVQAEYWAGAAQVQVRRSEPGLLAVLENLHRANGVGVGWVLLADTLAGGMILLSLTGVLLWTGLNRRRTVGMAILGVSVVVTLAMAAHTL</sequence>
<dbReference type="PANTHER" id="PTHR40115:SF1">
    <property type="entry name" value="INNER MEMBRANE PROTEIN WITH PEPSY TM HELIX"/>
    <property type="match status" value="1"/>
</dbReference>
<feature type="transmembrane region" description="Helical" evidence="2">
    <location>
        <begin position="38"/>
        <end position="59"/>
    </location>
</feature>
<dbReference type="PANTHER" id="PTHR40115">
    <property type="entry name" value="INNER MEMBRANE PROTEIN WITH PEPSY TM HELIX"/>
    <property type="match status" value="1"/>
</dbReference>
<reference evidence="3 4" key="1">
    <citation type="submission" date="2016-06" db="EMBL/GenBank/DDBJ databases">
        <title>Complete genome sequences of Bordetella bronchialis and Bordetella flabilis.</title>
        <authorList>
            <person name="LiPuma J.J."/>
            <person name="Spilker T."/>
        </authorList>
    </citation>
    <scope>NUCLEOTIDE SEQUENCE [LARGE SCALE GENOMIC DNA]</scope>
    <source>
        <strain evidence="3 4">AU10664</strain>
    </source>
</reference>
<protein>
    <submittedName>
        <fullName evidence="3">Peptidase</fullName>
    </submittedName>
</protein>
<name>A0A193G9J9_9BORD</name>
<dbReference type="Pfam" id="PF16357">
    <property type="entry name" value="PepSY_TM_like_2"/>
    <property type="match status" value="1"/>
</dbReference>
<dbReference type="AlphaFoldDB" id="A0A193G9J9"/>
<dbReference type="KEGG" id="bfz:BAU07_05590"/>
<dbReference type="STRING" id="463014.BAU07_05590"/>
<keyword evidence="4" id="KW-1185">Reference proteome</keyword>
<accession>A0A193G9J9</accession>
<keyword evidence="2" id="KW-0472">Membrane</keyword>
<organism evidence="3 4">
    <name type="scientific">Bordetella flabilis</name>
    <dbReference type="NCBI Taxonomy" id="463014"/>
    <lineage>
        <taxon>Bacteria</taxon>
        <taxon>Pseudomonadati</taxon>
        <taxon>Pseudomonadota</taxon>
        <taxon>Betaproteobacteria</taxon>
        <taxon>Burkholderiales</taxon>
        <taxon>Alcaligenaceae</taxon>
        <taxon>Bordetella</taxon>
    </lineage>
</organism>
<evidence type="ECO:0000256" key="1">
    <source>
        <dbReference type="SAM" id="MobiDB-lite"/>
    </source>
</evidence>